<dbReference type="EMBL" id="GBEZ01008474">
    <property type="protein sequence ID" value="JAC77067.1"/>
    <property type="molecule type" value="Transcribed_RNA"/>
</dbReference>
<dbReference type="AlphaFoldDB" id="A0A061RW19"/>
<evidence type="ECO:0000256" key="2">
    <source>
        <dbReference type="SAM" id="Phobius"/>
    </source>
</evidence>
<evidence type="ECO:0000256" key="1">
    <source>
        <dbReference type="SAM" id="MobiDB-lite"/>
    </source>
</evidence>
<name>A0A061RW19_9CHLO</name>
<protein>
    <submittedName>
        <fullName evidence="3">Uncharacterized protein</fullName>
    </submittedName>
</protein>
<sequence length="311" mass="34410">KAEIVMNLSGSPIASTSVAERNSGPCPSHSDISNTQTSSQTASEGAVNACTVGTYPETSCSHIHEQHMGGPEESDQQPPALIVVEDPAGDIFLGVDPVRWEKELEEIRRNAPPQVTGIHEEFYLDIPDSDFLEEHHLLLVSRRRKGCIFLLAMDIAYLVFLGIVPFLNASWTQHQSSLDRRYVERTLIQVSFFACVDATGILACARSSVSLLSVFIIFMSIITVLSAVNSLSPVLVFRMIIIMLAMQLRSSIIALRQHRPTEAPGISIDEALEFLRRRTSRILRRRQEGNENRAPDPADPAAEQRPPGREA</sequence>
<organism evidence="3">
    <name type="scientific">Tetraselmis sp. GSL018</name>
    <dbReference type="NCBI Taxonomy" id="582737"/>
    <lineage>
        <taxon>Eukaryota</taxon>
        <taxon>Viridiplantae</taxon>
        <taxon>Chlorophyta</taxon>
        <taxon>core chlorophytes</taxon>
        <taxon>Chlorodendrophyceae</taxon>
        <taxon>Chlorodendrales</taxon>
        <taxon>Chlorodendraceae</taxon>
        <taxon>Tetraselmis</taxon>
    </lineage>
</organism>
<proteinExistence type="predicted"/>
<accession>A0A061RW19</accession>
<feature type="region of interest" description="Disordered" evidence="1">
    <location>
        <begin position="15"/>
        <end position="43"/>
    </location>
</feature>
<reference evidence="3" key="1">
    <citation type="submission" date="2014-05" db="EMBL/GenBank/DDBJ databases">
        <title>The transcriptome of the halophilic microalga Tetraselmis sp. GSL018 isolated from the Great Salt Lake, Utah.</title>
        <authorList>
            <person name="Jinkerson R.E."/>
            <person name="D'Adamo S."/>
            <person name="Posewitz M.C."/>
        </authorList>
    </citation>
    <scope>NUCLEOTIDE SEQUENCE</scope>
    <source>
        <strain evidence="3">GSL018</strain>
    </source>
</reference>
<gene>
    <name evidence="3" type="ORF">TSPGSL018_18577</name>
</gene>
<feature type="transmembrane region" description="Helical" evidence="2">
    <location>
        <begin position="211"/>
        <end position="229"/>
    </location>
</feature>
<keyword evidence="2" id="KW-0472">Membrane</keyword>
<feature type="compositionally biased region" description="Basic and acidic residues" evidence="1">
    <location>
        <begin position="285"/>
        <end position="296"/>
    </location>
</feature>
<feature type="region of interest" description="Disordered" evidence="1">
    <location>
        <begin position="284"/>
        <end position="311"/>
    </location>
</feature>
<keyword evidence="2" id="KW-0812">Transmembrane</keyword>
<feature type="compositionally biased region" description="Polar residues" evidence="1">
    <location>
        <begin position="30"/>
        <end position="43"/>
    </location>
</feature>
<keyword evidence="2" id="KW-1133">Transmembrane helix</keyword>
<feature type="non-terminal residue" evidence="3">
    <location>
        <position position="1"/>
    </location>
</feature>
<feature type="transmembrane region" description="Helical" evidence="2">
    <location>
        <begin position="147"/>
        <end position="167"/>
    </location>
</feature>
<evidence type="ECO:0000313" key="3">
    <source>
        <dbReference type="EMBL" id="JAC77067.1"/>
    </source>
</evidence>